<reference evidence="1 2" key="1">
    <citation type="journal article" date="2015" name="Antonie Van Leeuwenhoek">
        <title>Oceanobacillus bengalensis sp. nov., a bacterium isolated from seawater of the Bay of Bengal.</title>
        <authorList>
            <person name="Yongchang O."/>
            <person name="Xiang W."/>
            <person name="Wang G."/>
        </authorList>
    </citation>
    <scope>NUCLEOTIDE SEQUENCE [LARGE SCALE GENOMIC DNA]</scope>
    <source>
        <strain evidence="1 2">MCCC 1K00260</strain>
    </source>
</reference>
<dbReference type="OrthoDB" id="47198at2"/>
<accession>A0A494YTR3</accession>
<gene>
    <name evidence="1" type="ORF">D8M05_15665</name>
</gene>
<protein>
    <submittedName>
        <fullName evidence="1">Uncharacterized protein</fullName>
    </submittedName>
</protein>
<dbReference type="EMBL" id="RBZO01000029">
    <property type="protein sequence ID" value="RKQ13531.1"/>
    <property type="molecule type" value="Genomic_DNA"/>
</dbReference>
<comment type="caution">
    <text evidence="1">The sequence shown here is derived from an EMBL/GenBank/DDBJ whole genome shotgun (WGS) entry which is preliminary data.</text>
</comment>
<organism evidence="1 2">
    <name type="scientific">Oceanobacillus bengalensis</name>
    <dbReference type="NCBI Taxonomy" id="1435466"/>
    <lineage>
        <taxon>Bacteria</taxon>
        <taxon>Bacillati</taxon>
        <taxon>Bacillota</taxon>
        <taxon>Bacilli</taxon>
        <taxon>Bacillales</taxon>
        <taxon>Bacillaceae</taxon>
        <taxon>Oceanobacillus</taxon>
    </lineage>
</organism>
<dbReference type="Proteomes" id="UP000281813">
    <property type="component" value="Unassembled WGS sequence"/>
</dbReference>
<proteinExistence type="predicted"/>
<sequence>MYNDYYYNKNTDKNGNHEVHKDSCSYLPKSQNRVYIGYKNDCSSAIQKAKNDTGKSNFDGCYHCSNSCHKG</sequence>
<evidence type="ECO:0000313" key="2">
    <source>
        <dbReference type="Proteomes" id="UP000281813"/>
    </source>
</evidence>
<keyword evidence="2" id="KW-1185">Reference proteome</keyword>
<dbReference type="AlphaFoldDB" id="A0A494YTR3"/>
<evidence type="ECO:0000313" key="1">
    <source>
        <dbReference type="EMBL" id="RKQ13531.1"/>
    </source>
</evidence>
<name>A0A494YTR3_9BACI</name>